<keyword evidence="1" id="KW-1133">Transmembrane helix</keyword>
<keyword evidence="1" id="KW-0472">Membrane</keyword>
<name>A0A3G5A6J6_9VIRU</name>
<evidence type="ECO:0000259" key="2">
    <source>
        <dbReference type="Pfam" id="PF08787"/>
    </source>
</evidence>
<evidence type="ECO:0000313" key="3">
    <source>
        <dbReference type="EMBL" id="AYV82652.1"/>
    </source>
</evidence>
<dbReference type="Gene3D" id="2.60.120.200">
    <property type="match status" value="1"/>
</dbReference>
<dbReference type="GO" id="GO:0016829">
    <property type="term" value="F:lyase activity"/>
    <property type="evidence" value="ECO:0007669"/>
    <property type="project" value="UniProtKB-KW"/>
</dbReference>
<keyword evidence="3" id="KW-0456">Lyase</keyword>
<dbReference type="Pfam" id="PF08787">
    <property type="entry name" value="Alginate_lyase2"/>
    <property type="match status" value="1"/>
</dbReference>
<evidence type="ECO:0000256" key="1">
    <source>
        <dbReference type="SAM" id="Phobius"/>
    </source>
</evidence>
<dbReference type="SUPFAM" id="SSF49899">
    <property type="entry name" value="Concanavalin A-like lectins/glucanases"/>
    <property type="match status" value="1"/>
</dbReference>
<protein>
    <submittedName>
        <fullName evidence="3">Alginate lyase</fullName>
    </submittedName>
</protein>
<feature type="domain" description="Alginate lyase 2" evidence="2">
    <location>
        <begin position="57"/>
        <end position="277"/>
    </location>
</feature>
<dbReference type="EMBL" id="MK072384">
    <property type="protein sequence ID" value="AYV82652.1"/>
    <property type="molecule type" value="Genomic_DNA"/>
</dbReference>
<keyword evidence="1" id="KW-0812">Transmembrane</keyword>
<organism evidence="3">
    <name type="scientific">Hyperionvirus sp</name>
    <dbReference type="NCBI Taxonomy" id="2487770"/>
    <lineage>
        <taxon>Viruses</taxon>
        <taxon>Varidnaviria</taxon>
        <taxon>Bamfordvirae</taxon>
        <taxon>Nucleocytoviricota</taxon>
        <taxon>Megaviricetes</taxon>
        <taxon>Imitervirales</taxon>
        <taxon>Mimiviridae</taxon>
        <taxon>Klosneuvirinae</taxon>
    </lineage>
</organism>
<accession>A0A3G5A6J6</accession>
<proteinExistence type="predicted"/>
<gene>
    <name evidence="3" type="ORF">Hyperionvirus2_20</name>
</gene>
<dbReference type="InterPro" id="IPR014895">
    <property type="entry name" value="Alginate_lyase_2"/>
</dbReference>
<reference evidence="3" key="1">
    <citation type="submission" date="2018-10" db="EMBL/GenBank/DDBJ databases">
        <title>Hidden diversity of soil giant viruses.</title>
        <authorList>
            <person name="Schulz F."/>
            <person name="Alteio L."/>
            <person name="Goudeau D."/>
            <person name="Ryan E.M."/>
            <person name="Malmstrom R.R."/>
            <person name="Blanchard J."/>
            <person name="Woyke T."/>
        </authorList>
    </citation>
    <scope>NUCLEOTIDE SEQUENCE</scope>
    <source>
        <strain evidence="3">HYV1</strain>
    </source>
</reference>
<feature type="transmembrane region" description="Helical" evidence="1">
    <location>
        <begin position="12"/>
        <end position="32"/>
    </location>
</feature>
<dbReference type="InterPro" id="IPR013320">
    <property type="entry name" value="ConA-like_dom_sf"/>
</dbReference>
<sequence length="279" mass="31305">MMLNEKKKKCYFYSLMAGVLIVTLIIIISVTLTSKKSPINNPVVPARLPDVFPNTILNLTNWELQLPVQGGDSILMIEPDQFNNYSSQYFYVGDDFGVILWTPSNGATTIGTLDPRTELREINPDGDWFLPGTHILTGKTRVLALPSQDGIVIAQLHGEIDSTNPQLCKLIWLIDNTIIAQVKSDLDPNGPEISLNFGHYELGEIISYTLTMKDLLLNVTIVATTTQKNILSQFATFENPFWFNQTFYFKAGLYLLDHTPSNYISGTIELYDVNVIHSI</sequence>